<accession>A0A914WVU9</accession>
<protein>
    <submittedName>
        <fullName evidence="2">Uncharacterized protein</fullName>
    </submittedName>
</protein>
<name>A0A914WVU9_9BILA</name>
<dbReference type="WBParaSite" id="PSAMB.scaffold502size49157.g6576.t1">
    <property type="protein sequence ID" value="PSAMB.scaffold502size49157.g6576.t1"/>
    <property type="gene ID" value="PSAMB.scaffold502size49157.g6576"/>
</dbReference>
<keyword evidence="1" id="KW-1185">Reference proteome</keyword>
<proteinExistence type="predicted"/>
<dbReference type="AlphaFoldDB" id="A0A914WVU9"/>
<evidence type="ECO:0000313" key="2">
    <source>
        <dbReference type="WBParaSite" id="PSAMB.scaffold502size49157.g6576.t1"/>
    </source>
</evidence>
<sequence>MLPTRPPVSATRHLLLCWHLGSVLATALSPLVIALLHAQLAVGERVVEGLLPAATSRSFEAAVLDDVRRLRSNDAQKCLVWNRLTPSDLCELTPWKRLKRMRSVLLFQQDCREETNVQLWELFLLGTREWSAESDLYVTANLAHLRNDSGRDCVQAEAGSQRCLRCFGLVDELMDAVHRYYVNFNRTLSRFDCSMLGWTDRRFSPNATCDHCKACCILEARAVCVGVFWRLDDGCCVGILANAGAVISLHARNGSDRCALSHIVHGSGANRSLPPAGS</sequence>
<dbReference type="Proteomes" id="UP000887566">
    <property type="component" value="Unplaced"/>
</dbReference>
<evidence type="ECO:0000313" key="1">
    <source>
        <dbReference type="Proteomes" id="UP000887566"/>
    </source>
</evidence>
<reference evidence="2" key="1">
    <citation type="submission" date="2022-11" db="UniProtKB">
        <authorList>
            <consortium name="WormBaseParasite"/>
        </authorList>
    </citation>
    <scope>IDENTIFICATION</scope>
</reference>
<organism evidence="1 2">
    <name type="scientific">Plectus sambesii</name>
    <dbReference type="NCBI Taxonomy" id="2011161"/>
    <lineage>
        <taxon>Eukaryota</taxon>
        <taxon>Metazoa</taxon>
        <taxon>Ecdysozoa</taxon>
        <taxon>Nematoda</taxon>
        <taxon>Chromadorea</taxon>
        <taxon>Plectida</taxon>
        <taxon>Plectina</taxon>
        <taxon>Plectoidea</taxon>
        <taxon>Plectidae</taxon>
        <taxon>Plectus</taxon>
    </lineage>
</organism>